<sequence length="153" mass="15711">MYPDPPDRSSARTDAVRGIVVLLVVVVGLAVFFWDGAAGDATEADPATALPSATASSGPTRSVAPTTTAPPTRNQARMPDLAGVRLDAATEQLSDLGRATGVDIGHPSSHDLSPRDRSQWADGNWTVVTTRPAAGRPVMDGTDLVGVRASPGG</sequence>
<dbReference type="EMBL" id="VFQE01000001">
    <property type="protein sequence ID" value="TQN42129.1"/>
    <property type="molecule type" value="Genomic_DNA"/>
</dbReference>
<dbReference type="Gene3D" id="3.30.10.20">
    <property type="match status" value="1"/>
</dbReference>
<evidence type="ECO:0000256" key="1">
    <source>
        <dbReference type="SAM" id="MobiDB-lite"/>
    </source>
</evidence>
<dbReference type="Proteomes" id="UP000319865">
    <property type="component" value="Unassembled WGS sequence"/>
</dbReference>
<evidence type="ECO:0000313" key="3">
    <source>
        <dbReference type="EMBL" id="TQN42129.1"/>
    </source>
</evidence>
<protein>
    <recommendedName>
        <fullName evidence="5">PASTA domain-containing protein</fullName>
    </recommendedName>
</protein>
<dbReference type="RefSeq" id="WP_142024790.1">
    <property type="nucleotide sequence ID" value="NZ_VFQE01000001.1"/>
</dbReference>
<feature type="region of interest" description="Disordered" evidence="1">
    <location>
        <begin position="99"/>
        <end position="119"/>
    </location>
</feature>
<evidence type="ECO:0000313" key="4">
    <source>
        <dbReference type="Proteomes" id="UP000319865"/>
    </source>
</evidence>
<evidence type="ECO:0000256" key="2">
    <source>
        <dbReference type="SAM" id="Phobius"/>
    </source>
</evidence>
<comment type="caution">
    <text evidence="3">The sequence shown here is derived from an EMBL/GenBank/DDBJ whole genome shotgun (WGS) entry which is preliminary data.</text>
</comment>
<evidence type="ECO:0008006" key="5">
    <source>
        <dbReference type="Google" id="ProtNLM"/>
    </source>
</evidence>
<feature type="compositionally biased region" description="Low complexity" evidence="1">
    <location>
        <begin position="48"/>
        <end position="60"/>
    </location>
</feature>
<feature type="region of interest" description="Disordered" evidence="1">
    <location>
        <begin position="131"/>
        <end position="153"/>
    </location>
</feature>
<feature type="compositionally biased region" description="Basic and acidic residues" evidence="1">
    <location>
        <begin position="108"/>
        <end position="119"/>
    </location>
</feature>
<keyword evidence="2" id="KW-1133">Transmembrane helix</keyword>
<dbReference type="OrthoDB" id="4335972at2"/>
<feature type="region of interest" description="Disordered" evidence="1">
    <location>
        <begin position="48"/>
        <end position="78"/>
    </location>
</feature>
<dbReference type="AlphaFoldDB" id="A0A543PDK0"/>
<feature type="transmembrane region" description="Helical" evidence="2">
    <location>
        <begin position="15"/>
        <end position="34"/>
    </location>
</feature>
<name>A0A543PDK0_9ACTN</name>
<keyword evidence="2" id="KW-0472">Membrane</keyword>
<gene>
    <name evidence="3" type="ORF">FHU33_1523</name>
</gene>
<feature type="compositionally biased region" description="Polar residues" evidence="1">
    <location>
        <begin position="63"/>
        <end position="75"/>
    </location>
</feature>
<proteinExistence type="predicted"/>
<accession>A0A543PDK0</accession>
<keyword evidence="4" id="KW-1185">Reference proteome</keyword>
<organism evidence="3 4">
    <name type="scientific">Blastococcus colisei</name>
    <dbReference type="NCBI Taxonomy" id="1564162"/>
    <lineage>
        <taxon>Bacteria</taxon>
        <taxon>Bacillati</taxon>
        <taxon>Actinomycetota</taxon>
        <taxon>Actinomycetes</taxon>
        <taxon>Geodermatophilales</taxon>
        <taxon>Geodermatophilaceae</taxon>
        <taxon>Blastococcus</taxon>
    </lineage>
</organism>
<keyword evidence="2" id="KW-0812">Transmembrane</keyword>
<reference evidence="3 4" key="1">
    <citation type="submission" date="2019-06" db="EMBL/GenBank/DDBJ databases">
        <title>Sequencing the genomes of 1000 actinobacteria strains.</title>
        <authorList>
            <person name="Klenk H.-P."/>
        </authorList>
    </citation>
    <scope>NUCLEOTIDE SEQUENCE [LARGE SCALE GENOMIC DNA]</scope>
    <source>
        <strain evidence="3 4">DSM 46837</strain>
    </source>
</reference>